<dbReference type="EMBL" id="CP066681">
    <property type="protein sequence ID" value="QQG36830.1"/>
    <property type="molecule type" value="Genomic_DNA"/>
</dbReference>
<evidence type="ECO:0000256" key="2">
    <source>
        <dbReference type="ARBA" id="ARBA00022670"/>
    </source>
</evidence>
<feature type="region of interest" description="Disordered" evidence="5">
    <location>
        <begin position="295"/>
        <end position="399"/>
    </location>
</feature>
<evidence type="ECO:0000313" key="8">
    <source>
        <dbReference type="Proteomes" id="UP000595362"/>
    </source>
</evidence>
<feature type="compositionally biased region" description="Polar residues" evidence="5">
    <location>
        <begin position="296"/>
        <end position="311"/>
    </location>
</feature>
<sequence>MPDKNLAGAATRLPHIAARLFEEPLLVHPRKLQTIVHVLSPRLFADIENTGAALEMMQDPFLASHPAPINPGQNSIAVIPVHGTLVQRGDCMDTLSGLRSYEAIRAEFDEVMARADIDAVLFDIDSGGGEAAGVFDLTDYVFSRRGEKPIYAFANEHAYSAAYALASTADKIFLPRTGGVGSIGVVAVHLDQSGFNEKTGLQYTPIYAGARKIDGWPHAPLSETAQSRMQTRVDTVYSVFTQSVAKYRGLSESKVISTQADCFDGAAAVEAGLADGIAAFDEVIQTILADIEQRKVSGQTARKSHSGLSGETSKKGNETMTLKNLVLGRKNRAVKTQEPSETEKPEKDPIENEEELENENADDPQAEDDIDDIEDEEENLDDEDGDEEEPATVQSRKDERKEALEIMALCKLYGKPGLAESYLRKGYSASQVRKHLLAKRNRQLKESANTTVISNRQSARAHSGTGGVVAAVKNKLGMKE</sequence>
<keyword evidence="4" id="KW-0720">Serine protease</keyword>
<evidence type="ECO:0000259" key="6">
    <source>
        <dbReference type="Pfam" id="PF01343"/>
    </source>
</evidence>
<feature type="domain" description="Peptidase S49" evidence="6">
    <location>
        <begin position="145"/>
        <end position="286"/>
    </location>
</feature>
<evidence type="ECO:0000256" key="3">
    <source>
        <dbReference type="ARBA" id="ARBA00022801"/>
    </source>
</evidence>
<dbReference type="Gene3D" id="6.20.330.10">
    <property type="match status" value="1"/>
</dbReference>
<evidence type="ECO:0000313" key="7">
    <source>
        <dbReference type="EMBL" id="QQG36830.1"/>
    </source>
</evidence>
<dbReference type="AlphaFoldDB" id="A0A7T5R3D9"/>
<dbReference type="SUPFAM" id="SSF52096">
    <property type="entry name" value="ClpP/crotonase"/>
    <property type="match status" value="1"/>
</dbReference>
<dbReference type="Gene3D" id="3.90.226.10">
    <property type="entry name" value="2-enoyl-CoA Hydratase, Chain A, domain 1"/>
    <property type="match status" value="1"/>
</dbReference>
<dbReference type="GO" id="GO:0008236">
    <property type="term" value="F:serine-type peptidase activity"/>
    <property type="evidence" value="ECO:0007669"/>
    <property type="project" value="UniProtKB-KW"/>
</dbReference>
<dbReference type="InterPro" id="IPR033855">
    <property type="entry name" value="Protein_C"/>
</dbReference>
<dbReference type="PANTHER" id="PTHR33209:SF1">
    <property type="entry name" value="PEPTIDASE S49 DOMAIN-CONTAINING PROTEIN"/>
    <property type="match status" value="1"/>
</dbReference>
<evidence type="ECO:0000256" key="4">
    <source>
        <dbReference type="ARBA" id="ARBA00022825"/>
    </source>
</evidence>
<dbReference type="GO" id="GO:0006508">
    <property type="term" value="P:proteolysis"/>
    <property type="evidence" value="ECO:0007669"/>
    <property type="project" value="UniProtKB-KW"/>
</dbReference>
<feature type="compositionally biased region" description="Acidic residues" evidence="5">
    <location>
        <begin position="351"/>
        <end position="390"/>
    </location>
</feature>
<feature type="compositionally biased region" description="Basic and acidic residues" evidence="5">
    <location>
        <begin position="341"/>
        <end position="350"/>
    </location>
</feature>
<keyword evidence="2" id="KW-0645">Protease</keyword>
<dbReference type="Proteomes" id="UP000595362">
    <property type="component" value="Chromosome"/>
</dbReference>
<dbReference type="Pfam" id="PF01343">
    <property type="entry name" value="Peptidase_S49"/>
    <property type="match status" value="1"/>
</dbReference>
<organism evidence="7 8">
    <name type="scientific">Micavibrio aeruginosavorus</name>
    <dbReference type="NCBI Taxonomy" id="349221"/>
    <lineage>
        <taxon>Bacteria</taxon>
        <taxon>Pseudomonadati</taxon>
        <taxon>Bdellovibrionota</taxon>
        <taxon>Bdellovibrionia</taxon>
        <taxon>Bdellovibrionales</taxon>
        <taxon>Pseudobdellovibrionaceae</taxon>
        <taxon>Micavibrio</taxon>
    </lineage>
</organism>
<comment type="similarity">
    <text evidence="1">Belongs to the peptidase S49 family.</text>
</comment>
<proteinExistence type="inferred from homology"/>
<reference evidence="7 8" key="1">
    <citation type="submission" date="2020-07" db="EMBL/GenBank/DDBJ databases">
        <title>Huge and variable diversity of episymbiotic CPR bacteria and DPANN archaea in groundwater ecosystems.</title>
        <authorList>
            <person name="He C.Y."/>
            <person name="Keren R."/>
            <person name="Whittaker M."/>
            <person name="Farag I.F."/>
            <person name="Doudna J."/>
            <person name="Cate J.H.D."/>
            <person name="Banfield J.F."/>
        </authorList>
    </citation>
    <scope>NUCLEOTIDE SEQUENCE [LARGE SCALE GENOMIC DNA]</scope>
    <source>
        <strain evidence="7">NC_groundwater_70_Ag_B-0.1um_54_66</strain>
    </source>
</reference>
<name>A0A7T5R3D9_9BACT</name>
<accession>A0A7T5R3D9</accession>
<dbReference type="PANTHER" id="PTHR33209">
    <property type="entry name" value="PROTEASE 4"/>
    <property type="match status" value="1"/>
</dbReference>
<dbReference type="InterPro" id="IPR002142">
    <property type="entry name" value="Peptidase_S49"/>
</dbReference>
<dbReference type="CDD" id="cd07022">
    <property type="entry name" value="S49_Sppa_36K_type"/>
    <property type="match status" value="1"/>
</dbReference>
<gene>
    <name evidence="7" type="ORF">HYS17_03400</name>
</gene>
<keyword evidence="3" id="KW-0378">Hydrolase</keyword>
<dbReference type="InterPro" id="IPR029045">
    <property type="entry name" value="ClpP/crotonase-like_dom_sf"/>
</dbReference>
<evidence type="ECO:0000256" key="5">
    <source>
        <dbReference type="SAM" id="MobiDB-lite"/>
    </source>
</evidence>
<protein>
    <submittedName>
        <fullName evidence="7">S49 family peptidase</fullName>
    </submittedName>
</protein>
<evidence type="ECO:0000256" key="1">
    <source>
        <dbReference type="ARBA" id="ARBA00008683"/>
    </source>
</evidence>